<proteinExistence type="inferred from homology"/>
<dbReference type="SUPFAM" id="SSF51556">
    <property type="entry name" value="Metallo-dependent hydrolases"/>
    <property type="match status" value="1"/>
</dbReference>
<evidence type="ECO:0000259" key="6">
    <source>
        <dbReference type="Pfam" id="PF00962"/>
    </source>
</evidence>
<dbReference type="PANTHER" id="PTHR43114:SF6">
    <property type="entry name" value="ADENINE DEAMINASE"/>
    <property type="match status" value="1"/>
</dbReference>
<comment type="cofactor">
    <cofactor evidence="1">
        <name>Zn(2+)</name>
        <dbReference type="ChEBI" id="CHEBI:29105"/>
    </cofactor>
</comment>
<dbReference type="Gene3D" id="3.20.20.140">
    <property type="entry name" value="Metal-dependent hydrolases"/>
    <property type="match status" value="1"/>
</dbReference>
<evidence type="ECO:0000256" key="1">
    <source>
        <dbReference type="ARBA" id="ARBA00001947"/>
    </source>
</evidence>
<sequence>MRDLHTLPKAHLHVHLESTIRPHTLTDLAQRHHITIPSVPPEGYPGFRAFADRGTLVRSCLRHPEDFTRITSEYLADAAADGIRYAELTLSSGSHTERLGADVLPAVIAALEANQHDITARLILDHSRRRPTTRLATMIDTALRHPDTVVAIGVAGDEAHPIAPFATLLADARAAGLRMVHHAGEMTGPHSIAEALTLGAADRIGHATTTDTPTLHLLREHGAAVEVCASSNLALRSITHLDQHPLPRLIDAGIPLSINLDIPDVLGTTLTAEYTRLRDHYHWDDHTIAAIATTAIDSSFAPDDVKARVRADLTAWITETSATTGTTGCDTSHQTPRRWST</sequence>
<keyword evidence="5" id="KW-0862">Zinc</keyword>
<dbReference type="EMBL" id="JBHSKF010000006">
    <property type="protein sequence ID" value="MFC5288383.1"/>
    <property type="molecule type" value="Genomic_DNA"/>
</dbReference>
<dbReference type="InterPro" id="IPR006330">
    <property type="entry name" value="Ado/ade_deaminase"/>
</dbReference>
<name>A0ABW0ELS3_9PSEU</name>
<protein>
    <submittedName>
        <fullName evidence="7">Adenosine deaminase</fullName>
        <ecNumber evidence="7">3.5.4.4</ecNumber>
    </submittedName>
</protein>
<dbReference type="RefSeq" id="WP_378248235.1">
    <property type="nucleotide sequence ID" value="NZ_JBHSKF010000006.1"/>
</dbReference>
<organism evidence="7 8">
    <name type="scientific">Actinokineospora guangxiensis</name>
    <dbReference type="NCBI Taxonomy" id="1490288"/>
    <lineage>
        <taxon>Bacteria</taxon>
        <taxon>Bacillati</taxon>
        <taxon>Actinomycetota</taxon>
        <taxon>Actinomycetes</taxon>
        <taxon>Pseudonocardiales</taxon>
        <taxon>Pseudonocardiaceae</taxon>
        <taxon>Actinokineospora</taxon>
    </lineage>
</organism>
<gene>
    <name evidence="7" type="primary">add</name>
    <name evidence="7" type="ORF">ACFPM7_15080</name>
</gene>
<dbReference type="NCBIfam" id="TIGR01430">
    <property type="entry name" value="aden_deam"/>
    <property type="match status" value="1"/>
</dbReference>
<evidence type="ECO:0000313" key="7">
    <source>
        <dbReference type="EMBL" id="MFC5288383.1"/>
    </source>
</evidence>
<dbReference type="InterPro" id="IPR001365">
    <property type="entry name" value="A_deaminase_dom"/>
</dbReference>
<dbReference type="EC" id="3.5.4.4" evidence="7"/>
<evidence type="ECO:0000313" key="8">
    <source>
        <dbReference type="Proteomes" id="UP001596157"/>
    </source>
</evidence>
<feature type="domain" description="Adenosine deaminase" evidence="6">
    <location>
        <begin position="8"/>
        <end position="314"/>
    </location>
</feature>
<dbReference type="GO" id="GO:0016787">
    <property type="term" value="F:hydrolase activity"/>
    <property type="evidence" value="ECO:0007669"/>
    <property type="project" value="UniProtKB-KW"/>
</dbReference>
<evidence type="ECO:0000256" key="3">
    <source>
        <dbReference type="ARBA" id="ARBA00022723"/>
    </source>
</evidence>
<evidence type="ECO:0000256" key="2">
    <source>
        <dbReference type="ARBA" id="ARBA00006676"/>
    </source>
</evidence>
<comment type="caution">
    <text evidence="7">The sequence shown here is derived from an EMBL/GenBank/DDBJ whole genome shotgun (WGS) entry which is preliminary data.</text>
</comment>
<reference evidence="8" key="1">
    <citation type="journal article" date="2019" name="Int. J. Syst. Evol. Microbiol.">
        <title>The Global Catalogue of Microorganisms (GCM) 10K type strain sequencing project: providing services to taxonomists for standard genome sequencing and annotation.</title>
        <authorList>
            <consortium name="The Broad Institute Genomics Platform"/>
            <consortium name="The Broad Institute Genome Sequencing Center for Infectious Disease"/>
            <person name="Wu L."/>
            <person name="Ma J."/>
        </authorList>
    </citation>
    <scope>NUCLEOTIDE SEQUENCE [LARGE SCALE GENOMIC DNA]</scope>
    <source>
        <strain evidence="8">CCUG 59778</strain>
    </source>
</reference>
<dbReference type="Pfam" id="PF00962">
    <property type="entry name" value="A_deaminase"/>
    <property type="match status" value="1"/>
</dbReference>
<comment type="similarity">
    <text evidence="2">Belongs to the metallo-dependent hydrolases superfamily. Adenosine and AMP deaminases family.</text>
</comment>
<dbReference type="PANTHER" id="PTHR43114">
    <property type="entry name" value="ADENINE DEAMINASE"/>
    <property type="match status" value="1"/>
</dbReference>
<accession>A0ABW0ELS3</accession>
<evidence type="ECO:0000256" key="5">
    <source>
        <dbReference type="ARBA" id="ARBA00022833"/>
    </source>
</evidence>
<dbReference type="InterPro" id="IPR032466">
    <property type="entry name" value="Metal_Hydrolase"/>
</dbReference>
<evidence type="ECO:0000256" key="4">
    <source>
        <dbReference type="ARBA" id="ARBA00022801"/>
    </source>
</evidence>
<keyword evidence="3" id="KW-0479">Metal-binding</keyword>
<keyword evidence="4 7" id="KW-0378">Hydrolase</keyword>
<dbReference type="Proteomes" id="UP001596157">
    <property type="component" value="Unassembled WGS sequence"/>
</dbReference>
<keyword evidence="8" id="KW-1185">Reference proteome</keyword>